<proteinExistence type="inferred from homology"/>
<dbReference type="PANTHER" id="PTHR15952:SF11">
    <property type="entry name" value="EXPORTIN-T"/>
    <property type="match status" value="1"/>
</dbReference>
<dbReference type="GO" id="GO:0031267">
    <property type="term" value="F:small GTPase binding"/>
    <property type="evidence" value="ECO:0007669"/>
    <property type="project" value="InterPro"/>
</dbReference>
<dbReference type="AlphaFoldDB" id="A0AA89C4Y8"/>
<evidence type="ECO:0000313" key="3">
    <source>
        <dbReference type="EMBL" id="KAK3101339.1"/>
    </source>
</evidence>
<gene>
    <name evidence="3" type="ORF">FSP39_002843</name>
</gene>
<dbReference type="InterPro" id="IPR040017">
    <property type="entry name" value="XPOT"/>
</dbReference>
<sequence>MYVFQGLIYTVIKKMKYDESYNFEQEGEDEAMFQEYRKQLKNIFNNLAALDSDLMVLTVHNLISQMLPNWDSVSVADVEVAILLLYMLGEALPSTQGQHFSGEPSKASALQNMMRMLITSRVSCKGHMIVCLQFFETVVRYDKFFSCEPEHIPDVLMAFTDERGFRHPSAQVRSRTAYLFSRFVKGLRGQMNQYLDDVLRRIQDLLVLNTPDNGYQHLLSNEDQNFIYETAASLIVSSSLPPERKHILMKELLSPIATKFEGLLNKLQTEMDEKRRLAYAQSINTATSLASRVSKGFSSQQTMKACGCLETFTDLLKIFLQALNVPYHRNLIQTGVRQYLHRMVVCMEREILPFVPVVLENLLKQPDAKELHDFLPLMNQLIMKFKSALVPFLQEVFTPLVRTIFEVLLSPTDDLDQVTAVEKKLLQRSYYLFLSTMLSNDCIDVLRNQGMESLQDILMTIIQGAVEIPDPQSQKMCFNILKRLVEAWGQTETIVGFQDFMYKNIVPACFLGPLKPTFDLTDGQTSLALGECAQCMRCILEKRGDEMLTFLQADYLPKLNVPPQDIQVSYCYLLSILAIVVDFRPAMSLHTLSPTDESLITGAVVQVHVWVPEVRLQEDVTCLTLIAFRSTCARRGVEYEPFISTSAILGHTAAVSTTLVARGASFVILGPACL</sequence>
<evidence type="ECO:0000313" key="4">
    <source>
        <dbReference type="Proteomes" id="UP001186944"/>
    </source>
</evidence>
<keyword evidence="1" id="KW-0539">Nucleus</keyword>
<dbReference type="EMBL" id="VSWD01000005">
    <property type="protein sequence ID" value="KAK3101339.1"/>
    <property type="molecule type" value="Genomic_DNA"/>
</dbReference>
<name>A0AA89C4Y8_PINIB</name>
<keyword evidence="1" id="KW-0820">tRNA-binding</keyword>
<dbReference type="Gene3D" id="1.25.10.10">
    <property type="entry name" value="Leucine-rich Repeat Variant"/>
    <property type="match status" value="1"/>
</dbReference>
<comment type="caution">
    <text evidence="3">The sequence shown here is derived from an EMBL/GenBank/DDBJ whole genome shotgun (WGS) entry which is preliminary data.</text>
</comment>
<dbReference type="GO" id="GO:0005737">
    <property type="term" value="C:cytoplasm"/>
    <property type="evidence" value="ECO:0007669"/>
    <property type="project" value="UniProtKB-SubCell"/>
</dbReference>
<dbReference type="GO" id="GO:0000049">
    <property type="term" value="F:tRNA binding"/>
    <property type="evidence" value="ECO:0007669"/>
    <property type="project" value="UniProtKB-UniRule"/>
</dbReference>
<protein>
    <recommendedName>
        <fullName evidence="1">Exportin-T</fullName>
    </recommendedName>
    <alternativeName>
        <fullName evidence="1">Exportin(tRNA)</fullName>
    </alternativeName>
    <alternativeName>
        <fullName evidence="1">tRNA exportin</fullName>
    </alternativeName>
</protein>
<accession>A0AA89C4Y8</accession>
<comment type="similarity">
    <text evidence="1">Belongs to the exportin family.</text>
</comment>
<keyword evidence="1" id="KW-0694">RNA-binding</keyword>
<comment type="subcellular location">
    <subcellularLocation>
        <location evidence="1">Nucleus</location>
    </subcellularLocation>
    <subcellularLocation>
        <location evidence="1">Cytoplasm</location>
    </subcellularLocation>
    <text evidence="1">Shuttles between the nucleus and the cytoplasm.</text>
</comment>
<keyword evidence="4" id="KW-1185">Reference proteome</keyword>
<feature type="domain" description="Exportin-T C-terminal" evidence="2">
    <location>
        <begin position="4"/>
        <end position="573"/>
    </location>
</feature>
<dbReference type="InterPro" id="IPR016024">
    <property type="entry name" value="ARM-type_fold"/>
</dbReference>
<keyword evidence="1" id="KW-0963">Cytoplasm</keyword>
<dbReference type="Proteomes" id="UP001186944">
    <property type="component" value="Unassembled WGS sequence"/>
</dbReference>
<reference evidence="3" key="1">
    <citation type="submission" date="2019-08" db="EMBL/GenBank/DDBJ databases">
        <title>The improved chromosome-level genome for the pearl oyster Pinctada fucata martensii using PacBio sequencing and Hi-C.</title>
        <authorList>
            <person name="Zheng Z."/>
        </authorList>
    </citation>
    <scope>NUCLEOTIDE SEQUENCE</scope>
    <source>
        <strain evidence="3">ZZ-2019</strain>
        <tissue evidence="3">Adductor muscle</tissue>
    </source>
</reference>
<dbReference type="InterPro" id="IPR045546">
    <property type="entry name" value="Exportin-T_C"/>
</dbReference>
<dbReference type="PANTHER" id="PTHR15952">
    <property type="entry name" value="EXPORTIN-T/LOS1"/>
    <property type="match status" value="1"/>
</dbReference>
<comment type="function">
    <text evidence="1">tRNA nucleus export receptor which facilitates tRNA translocation across the nuclear pore complex.</text>
</comment>
<evidence type="ECO:0000256" key="1">
    <source>
        <dbReference type="RuleBase" id="RU366037"/>
    </source>
</evidence>
<dbReference type="SUPFAM" id="SSF48371">
    <property type="entry name" value="ARM repeat"/>
    <property type="match status" value="1"/>
</dbReference>
<dbReference type="GO" id="GO:0071528">
    <property type="term" value="P:tRNA re-export from nucleus"/>
    <property type="evidence" value="ECO:0007669"/>
    <property type="project" value="UniProtKB-UniRule"/>
</dbReference>
<dbReference type="GO" id="GO:0005643">
    <property type="term" value="C:nuclear pore"/>
    <property type="evidence" value="ECO:0007669"/>
    <property type="project" value="TreeGrafter"/>
</dbReference>
<evidence type="ECO:0000259" key="2">
    <source>
        <dbReference type="Pfam" id="PF19282"/>
    </source>
</evidence>
<dbReference type="GO" id="GO:0016363">
    <property type="term" value="C:nuclear matrix"/>
    <property type="evidence" value="ECO:0007669"/>
    <property type="project" value="TreeGrafter"/>
</dbReference>
<organism evidence="3 4">
    <name type="scientific">Pinctada imbricata</name>
    <name type="common">Atlantic pearl-oyster</name>
    <name type="synonym">Pinctada martensii</name>
    <dbReference type="NCBI Taxonomy" id="66713"/>
    <lineage>
        <taxon>Eukaryota</taxon>
        <taxon>Metazoa</taxon>
        <taxon>Spiralia</taxon>
        <taxon>Lophotrochozoa</taxon>
        <taxon>Mollusca</taxon>
        <taxon>Bivalvia</taxon>
        <taxon>Autobranchia</taxon>
        <taxon>Pteriomorphia</taxon>
        <taxon>Pterioida</taxon>
        <taxon>Pterioidea</taxon>
        <taxon>Pteriidae</taxon>
        <taxon>Pinctada</taxon>
    </lineage>
</organism>
<dbReference type="InterPro" id="IPR011989">
    <property type="entry name" value="ARM-like"/>
</dbReference>
<keyword evidence="1" id="KW-0813">Transport</keyword>
<dbReference type="Pfam" id="PF19282">
    <property type="entry name" value="Exportin-T"/>
    <property type="match status" value="1"/>
</dbReference>